<reference evidence="1" key="2">
    <citation type="journal article" date="2015" name="Data Brief">
        <title>Shoot transcriptome of the giant reed, Arundo donax.</title>
        <authorList>
            <person name="Barrero R.A."/>
            <person name="Guerrero F.D."/>
            <person name="Moolhuijzen P."/>
            <person name="Goolsby J.A."/>
            <person name="Tidwell J."/>
            <person name="Bellgard S.E."/>
            <person name="Bellgard M.I."/>
        </authorList>
    </citation>
    <scope>NUCLEOTIDE SEQUENCE</scope>
    <source>
        <tissue evidence="1">Shoot tissue taken approximately 20 cm above the soil surface</tissue>
    </source>
</reference>
<protein>
    <submittedName>
        <fullName evidence="1">Uncharacterized protein</fullName>
    </submittedName>
</protein>
<sequence>MALCEQVMFDCFQILMCAKCTSILKTSANDEVRTRLFHQYSFH</sequence>
<organism evidence="1">
    <name type="scientific">Arundo donax</name>
    <name type="common">Giant reed</name>
    <name type="synonym">Donax arundinaceus</name>
    <dbReference type="NCBI Taxonomy" id="35708"/>
    <lineage>
        <taxon>Eukaryota</taxon>
        <taxon>Viridiplantae</taxon>
        <taxon>Streptophyta</taxon>
        <taxon>Embryophyta</taxon>
        <taxon>Tracheophyta</taxon>
        <taxon>Spermatophyta</taxon>
        <taxon>Magnoliopsida</taxon>
        <taxon>Liliopsida</taxon>
        <taxon>Poales</taxon>
        <taxon>Poaceae</taxon>
        <taxon>PACMAD clade</taxon>
        <taxon>Arundinoideae</taxon>
        <taxon>Arundineae</taxon>
        <taxon>Arundo</taxon>
    </lineage>
</organism>
<dbReference type="AlphaFoldDB" id="A0A0A9FSD0"/>
<proteinExistence type="predicted"/>
<evidence type="ECO:0000313" key="1">
    <source>
        <dbReference type="EMBL" id="JAE15172.1"/>
    </source>
</evidence>
<dbReference type="EMBL" id="GBRH01182724">
    <property type="protein sequence ID" value="JAE15172.1"/>
    <property type="molecule type" value="Transcribed_RNA"/>
</dbReference>
<accession>A0A0A9FSD0</accession>
<reference evidence="1" key="1">
    <citation type="submission" date="2014-09" db="EMBL/GenBank/DDBJ databases">
        <authorList>
            <person name="Magalhaes I.L.F."/>
            <person name="Oliveira U."/>
            <person name="Santos F.R."/>
            <person name="Vidigal T.H.D.A."/>
            <person name="Brescovit A.D."/>
            <person name="Santos A.J."/>
        </authorList>
    </citation>
    <scope>NUCLEOTIDE SEQUENCE</scope>
    <source>
        <tissue evidence="1">Shoot tissue taken approximately 20 cm above the soil surface</tissue>
    </source>
</reference>
<name>A0A0A9FSD0_ARUDO</name>